<dbReference type="Proteomes" id="UP001148838">
    <property type="component" value="Unassembled WGS sequence"/>
</dbReference>
<dbReference type="EMBL" id="JAJSOF020000003">
    <property type="protein sequence ID" value="KAJ4449327.1"/>
    <property type="molecule type" value="Genomic_DNA"/>
</dbReference>
<evidence type="ECO:0000259" key="1">
    <source>
        <dbReference type="PROSITE" id="PS50878"/>
    </source>
</evidence>
<evidence type="ECO:0000313" key="3">
    <source>
        <dbReference type="Proteomes" id="UP001148838"/>
    </source>
</evidence>
<feature type="domain" description="Reverse transcriptase" evidence="1">
    <location>
        <begin position="1"/>
        <end position="277"/>
    </location>
</feature>
<dbReference type="PANTHER" id="PTHR24370">
    <property type="entry name" value="OPTICIN"/>
    <property type="match status" value="1"/>
</dbReference>
<dbReference type="Pfam" id="PF23215">
    <property type="entry name" value="WD_LRWD1"/>
    <property type="match status" value="1"/>
</dbReference>
<proteinExistence type="predicted"/>
<organism evidence="2 3">
    <name type="scientific">Periplaneta americana</name>
    <name type="common">American cockroach</name>
    <name type="synonym">Blatta americana</name>
    <dbReference type="NCBI Taxonomy" id="6978"/>
    <lineage>
        <taxon>Eukaryota</taxon>
        <taxon>Metazoa</taxon>
        <taxon>Ecdysozoa</taxon>
        <taxon>Arthropoda</taxon>
        <taxon>Hexapoda</taxon>
        <taxon>Insecta</taxon>
        <taxon>Pterygota</taxon>
        <taxon>Neoptera</taxon>
        <taxon>Polyneoptera</taxon>
        <taxon>Dictyoptera</taxon>
        <taxon>Blattodea</taxon>
        <taxon>Blattoidea</taxon>
        <taxon>Blattidae</taxon>
        <taxon>Blattinae</taxon>
        <taxon>Periplaneta</taxon>
    </lineage>
</organism>
<dbReference type="PROSITE" id="PS50878">
    <property type="entry name" value="RT_POL"/>
    <property type="match status" value="1"/>
</dbReference>
<dbReference type="InterPro" id="IPR000477">
    <property type="entry name" value="RT_dom"/>
</dbReference>
<dbReference type="InterPro" id="IPR043502">
    <property type="entry name" value="DNA/RNA_pol_sf"/>
</dbReference>
<evidence type="ECO:0000313" key="2">
    <source>
        <dbReference type="EMBL" id="KAJ4449327.1"/>
    </source>
</evidence>
<gene>
    <name evidence="2" type="ORF">ANN_00725</name>
</gene>
<keyword evidence="3" id="KW-1185">Reference proteome</keyword>
<dbReference type="InterPro" id="IPR043128">
    <property type="entry name" value="Rev_trsase/Diguanyl_cyclase"/>
</dbReference>
<dbReference type="InterPro" id="IPR015943">
    <property type="entry name" value="WD40/YVTN_repeat-like_dom_sf"/>
</dbReference>
<dbReference type="SUPFAM" id="SSF56672">
    <property type="entry name" value="DNA/RNA polymerases"/>
    <property type="match status" value="1"/>
</dbReference>
<dbReference type="Gene3D" id="3.30.70.270">
    <property type="match status" value="1"/>
</dbReference>
<dbReference type="InterPro" id="IPR056160">
    <property type="entry name" value="WD_LRWD1"/>
</dbReference>
<reference evidence="2 3" key="1">
    <citation type="journal article" date="2022" name="Allergy">
        <title>Genome assembly and annotation of Periplaneta americana reveal a comprehensive cockroach allergen profile.</title>
        <authorList>
            <person name="Wang L."/>
            <person name="Xiong Q."/>
            <person name="Saelim N."/>
            <person name="Wang L."/>
            <person name="Nong W."/>
            <person name="Wan A.T."/>
            <person name="Shi M."/>
            <person name="Liu X."/>
            <person name="Cao Q."/>
            <person name="Hui J.H.L."/>
            <person name="Sookrung N."/>
            <person name="Leung T.F."/>
            <person name="Tungtrongchitr A."/>
            <person name="Tsui S.K.W."/>
        </authorList>
    </citation>
    <scope>NUCLEOTIDE SEQUENCE [LARGE SCALE GENOMIC DNA]</scope>
    <source>
        <strain evidence="2">PWHHKU_190912</strain>
    </source>
</reference>
<comment type="caution">
    <text evidence="2">The sequence shown here is derived from an EMBL/GenBank/DDBJ whole genome shotgun (WGS) entry which is preliminary data.</text>
</comment>
<accession>A0ABQ8TUF9</accession>
<protein>
    <recommendedName>
        <fullName evidence="1">Reverse transcriptase domain-containing protein</fullName>
    </recommendedName>
</protein>
<dbReference type="Gene3D" id="2.130.10.10">
    <property type="entry name" value="YVTN repeat-like/Quinoprotein amine dehydrogenase"/>
    <property type="match status" value="1"/>
</dbReference>
<dbReference type="PANTHER" id="PTHR24370:SF10">
    <property type="entry name" value="LEUCINE-RICH REPEAT AND WD REPEAT-CONTAINING PROTEIN 1"/>
    <property type="match status" value="1"/>
</dbReference>
<dbReference type="Pfam" id="PF00078">
    <property type="entry name" value="RVT_1"/>
    <property type="match status" value="1"/>
</dbReference>
<sequence length="277" mass="31019">MSRSEQKWCAMGDGQVLTWNVGSPAPPNYETQLDLLLTLEARSEIFSLVFSSHLDILLAASNTGVCGWVVTQDMLRKKPNNVAMLKFNFPKRRGNTTRTSEPQLVDSIEMVGQSTVATKCALHGVIYLWNLTSAIQGDAVTTVQPTHVLQWSDTDNYFMNMGCHPGQFLLDAFPIHCGLMQGDALSPLLFNFAVEYVIMKVQDNREGLELNGLHQLLVYVDDVNMLGENPQMIRENTGILLEASKELGLEVNREKTKCMVMSRDQNIVRNGNIKIRN</sequence>
<dbReference type="InterPro" id="IPR052489">
    <property type="entry name" value="LRWD1"/>
</dbReference>
<name>A0ABQ8TUF9_PERAM</name>